<dbReference type="eggNOG" id="COG2841">
    <property type="taxonomic scope" value="Bacteria"/>
</dbReference>
<reference evidence="1 2" key="1">
    <citation type="submission" date="2014-03" db="EMBL/GenBank/DDBJ databases">
        <title>Genome of Paenirhodobacter enshiensis DW2-9.</title>
        <authorList>
            <person name="Wang D."/>
            <person name="Wang G."/>
        </authorList>
    </citation>
    <scope>NUCLEOTIDE SEQUENCE [LARGE SCALE GENOMIC DNA]</scope>
    <source>
        <strain evidence="1 2">DW2-9</strain>
    </source>
</reference>
<name>A0A086Y3N7_9RHOB</name>
<dbReference type="OrthoDB" id="1263265at2"/>
<dbReference type="InterPro" id="IPR007420">
    <property type="entry name" value="DUF465"/>
</dbReference>
<sequence length="79" mass="8868">MSNTPHTLGEEFPQQIEKLHALKASDPRFAQLLDDYDAINDKVHRAETRVDSVDELAEVELRKQRGVIKDAIAKALAEA</sequence>
<protein>
    <recommendedName>
        <fullName evidence="3">GTP-binding protein</fullName>
    </recommendedName>
</protein>
<dbReference type="InterPro" id="IPR038444">
    <property type="entry name" value="DUF465_sf"/>
</dbReference>
<gene>
    <name evidence="1" type="ORF">CG50_11820</name>
</gene>
<dbReference type="Proteomes" id="UP000028824">
    <property type="component" value="Unassembled WGS sequence"/>
</dbReference>
<dbReference type="AlphaFoldDB" id="A0A086Y3N7"/>
<keyword evidence="2" id="KW-1185">Reference proteome</keyword>
<dbReference type="Pfam" id="PF04325">
    <property type="entry name" value="DUF465"/>
    <property type="match status" value="1"/>
</dbReference>
<organism evidence="1 2">
    <name type="scientific">Paenirhodobacter enshiensis</name>
    <dbReference type="NCBI Taxonomy" id="1105367"/>
    <lineage>
        <taxon>Bacteria</taxon>
        <taxon>Pseudomonadati</taxon>
        <taxon>Pseudomonadota</taxon>
        <taxon>Alphaproteobacteria</taxon>
        <taxon>Rhodobacterales</taxon>
        <taxon>Rhodobacter group</taxon>
        <taxon>Paenirhodobacter</taxon>
    </lineage>
</organism>
<evidence type="ECO:0000313" key="1">
    <source>
        <dbReference type="EMBL" id="KFI28887.1"/>
    </source>
</evidence>
<dbReference type="RefSeq" id="WP_036635358.1">
    <property type="nucleotide sequence ID" value="NZ_JAYRGJ010000002.1"/>
</dbReference>
<accession>A0A086Y3N7</accession>
<dbReference type="Gene3D" id="6.10.280.50">
    <property type="match status" value="1"/>
</dbReference>
<evidence type="ECO:0008006" key="3">
    <source>
        <dbReference type="Google" id="ProtNLM"/>
    </source>
</evidence>
<dbReference type="STRING" id="1105367.CG50_11820"/>
<proteinExistence type="predicted"/>
<comment type="caution">
    <text evidence="1">The sequence shown here is derived from an EMBL/GenBank/DDBJ whole genome shotgun (WGS) entry which is preliminary data.</text>
</comment>
<dbReference type="EMBL" id="JFZB01000005">
    <property type="protein sequence ID" value="KFI28887.1"/>
    <property type="molecule type" value="Genomic_DNA"/>
</dbReference>
<evidence type="ECO:0000313" key="2">
    <source>
        <dbReference type="Proteomes" id="UP000028824"/>
    </source>
</evidence>